<dbReference type="EMBL" id="QNRT01000002">
    <property type="protein sequence ID" value="RBP50712.1"/>
    <property type="molecule type" value="Genomic_DNA"/>
</dbReference>
<name>A0A395JJ17_9GAMM</name>
<dbReference type="OrthoDB" id="9791262at2"/>
<reference evidence="2 3" key="1">
    <citation type="submission" date="2018-06" db="EMBL/GenBank/DDBJ databases">
        <title>Genomic Encyclopedia of Type Strains, Phase IV (KMG-IV): sequencing the most valuable type-strain genomes for metagenomic binning, comparative biology and taxonomic classification.</title>
        <authorList>
            <person name="Goeker M."/>
        </authorList>
    </citation>
    <scope>NUCLEOTIDE SEQUENCE [LARGE SCALE GENOMIC DNA]</scope>
    <source>
        <strain evidence="2 3">DSM 24032</strain>
    </source>
</reference>
<dbReference type="AlphaFoldDB" id="A0A395JJ17"/>
<evidence type="ECO:0000313" key="3">
    <source>
        <dbReference type="Proteomes" id="UP000253083"/>
    </source>
</evidence>
<comment type="caution">
    <text evidence="2">The sequence shown here is derived from an EMBL/GenBank/DDBJ whole genome shotgun (WGS) entry which is preliminary data.</text>
</comment>
<dbReference type="RefSeq" id="WP_113953550.1">
    <property type="nucleotide sequence ID" value="NZ_QNRT01000002.1"/>
</dbReference>
<protein>
    <submittedName>
        <fullName evidence="2">Phytanoyl-CoA hydroxylase</fullName>
    </submittedName>
</protein>
<comment type="similarity">
    <text evidence="1">Belongs to the PhyH family.</text>
</comment>
<keyword evidence="3" id="KW-1185">Reference proteome</keyword>
<dbReference type="InterPro" id="IPR047128">
    <property type="entry name" value="PhyH"/>
</dbReference>
<sequence length="296" mass="33083">MSAISPTMLQHYHDHGYVVVPKLIAEQHLTTWVDRLAEIVEGRVPPSPGMLVMKDVMVAKGAVNPGSKMEAIAKIQDFESDPVLDSYTTHPSILECVETIVGKDVQTIHTMLINKPPHVDGRHPLHQDLLYFPFRPADKIVASWTALEPVTRENGCLVVLPDTHRGELLKHGNPEWDNLNAGYFGAKGVDASNRVHLEMNPGDTVFFHPILIHGSGRNRTEGFRRAISAHYSAVDVEWAWATEGAFGERRYRIVSGDKKGQFWSGERFKEGGLDPRTLLSSSEDLKSVESVKKRHQ</sequence>
<dbReference type="PANTHER" id="PTHR21308">
    <property type="entry name" value="PHYTANOYL-COA ALPHA-HYDROXYLASE"/>
    <property type="match status" value="1"/>
</dbReference>
<dbReference type="Gene3D" id="2.60.120.620">
    <property type="entry name" value="q2cbj1_9rhob like domain"/>
    <property type="match status" value="1"/>
</dbReference>
<proteinExistence type="inferred from homology"/>
<organism evidence="2 3">
    <name type="scientific">Arenicella xantha</name>
    <dbReference type="NCBI Taxonomy" id="644221"/>
    <lineage>
        <taxon>Bacteria</taxon>
        <taxon>Pseudomonadati</taxon>
        <taxon>Pseudomonadota</taxon>
        <taxon>Gammaproteobacteria</taxon>
        <taxon>Arenicellales</taxon>
        <taxon>Arenicellaceae</taxon>
        <taxon>Arenicella</taxon>
    </lineage>
</organism>
<accession>A0A395JJ17</accession>
<dbReference type="SUPFAM" id="SSF51197">
    <property type="entry name" value="Clavaminate synthase-like"/>
    <property type="match status" value="1"/>
</dbReference>
<evidence type="ECO:0000256" key="1">
    <source>
        <dbReference type="ARBA" id="ARBA00005830"/>
    </source>
</evidence>
<dbReference type="GO" id="GO:0048244">
    <property type="term" value="F:phytanoyl-CoA dioxygenase activity"/>
    <property type="evidence" value="ECO:0007669"/>
    <property type="project" value="InterPro"/>
</dbReference>
<dbReference type="Proteomes" id="UP000253083">
    <property type="component" value="Unassembled WGS sequence"/>
</dbReference>
<dbReference type="GO" id="GO:0001561">
    <property type="term" value="P:fatty acid alpha-oxidation"/>
    <property type="evidence" value="ECO:0007669"/>
    <property type="project" value="InterPro"/>
</dbReference>
<dbReference type="InterPro" id="IPR008775">
    <property type="entry name" value="Phytyl_CoA_dOase-like"/>
</dbReference>
<evidence type="ECO:0000313" key="2">
    <source>
        <dbReference type="EMBL" id="RBP50712.1"/>
    </source>
</evidence>
<gene>
    <name evidence="2" type="ORF">DFR28_102123</name>
</gene>
<dbReference type="Pfam" id="PF05721">
    <property type="entry name" value="PhyH"/>
    <property type="match status" value="1"/>
</dbReference>
<dbReference type="PANTHER" id="PTHR21308:SF1">
    <property type="entry name" value="PHYTANOYL-COA DIOXYGENASE, PEROXISOMAL"/>
    <property type="match status" value="1"/>
</dbReference>
<dbReference type="InParanoid" id="A0A395JJ17"/>